<organism evidence="1 2">
    <name type="scientific">Apatococcus fuscideae</name>
    <dbReference type="NCBI Taxonomy" id="2026836"/>
    <lineage>
        <taxon>Eukaryota</taxon>
        <taxon>Viridiplantae</taxon>
        <taxon>Chlorophyta</taxon>
        <taxon>core chlorophytes</taxon>
        <taxon>Trebouxiophyceae</taxon>
        <taxon>Chlorellales</taxon>
        <taxon>Chlorellaceae</taxon>
        <taxon>Apatococcus</taxon>
    </lineage>
</organism>
<comment type="caution">
    <text evidence="1">The sequence shown here is derived from an EMBL/GenBank/DDBJ whole genome shotgun (WGS) entry which is preliminary data.</text>
</comment>
<dbReference type="AlphaFoldDB" id="A0AAW1SWX1"/>
<evidence type="ECO:0000313" key="1">
    <source>
        <dbReference type="EMBL" id="KAK9861911.1"/>
    </source>
</evidence>
<name>A0AAW1SWX1_9CHLO</name>
<evidence type="ECO:0000313" key="2">
    <source>
        <dbReference type="Proteomes" id="UP001485043"/>
    </source>
</evidence>
<protein>
    <submittedName>
        <fullName evidence="1">Uncharacterized protein</fullName>
    </submittedName>
</protein>
<reference evidence="1 2" key="1">
    <citation type="journal article" date="2024" name="Nat. Commun.">
        <title>Phylogenomics reveals the evolutionary origins of lichenization in chlorophyte algae.</title>
        <authorList>
            <person name="Puginier C."/>
            <person name="Libourel C."/>
            <person name="Otte J."/>
            <person name="Skaloud P."/>
            <person name="Haon M."/>
            <person name="Grisel S."/>
            <person name="Petersen M."/>
            <person name="Berrin J.G."/>
            <person name="Delaux P.M."/>
            <person name="Dal Grande F."/>
            <person name="Keller J."/>
        </authorList>
    </citation>
    <scope>NUCLEOTIDE SEQUENCE [LARGE SCALE GENOMIC DNA]</scope>
    <source>
        <strain evidence="1 2">SAG 2523</strain>
    </source>
</reference>
<accession>A0AAW1SWX1</accession>
<dbReference type="EMBL" id="JALJOV010000683">
    <property type="protein sequence ID" value="KAK9861911.1"/>
    <property type="molecule type" value="Genomic_DNA"/>
</dbReference>
<gene>
    <name evidence="1" type="ORF">WJX84_008024</name>
</gene>
<keyword evidence="2" id="KW-1185">Reference proteome</keyword>
<dbReference type="Proteomes" id="UP001485043">
    <property type="component" value="Unassembled WGS sequence"/>
</dbReference>
<proteinExistence type="predicted"/>
<sequence length="178" mass="18953">MAPAASGKDRIGLGTSHRCTKEGRGNLGGMYSDNRLKALALKHIHELLQQLQLVKGRPNHALRFSAPNGTYENASLELPAADTLGTHGTCLLLICLLILLTVLSDEDLQVMPTGTAVGHRTLICRQGLAPKAALVLQVRLPDGAGDVGEPGASLLNCRCAGRTYLRIHRTSSTIKSQT</sequence>